<reference evidence="2 3" key="1">
    <citation type="journal article" date="2019" name="Appl. Microbiol. Biotechnol.">
        <title>Genome sequence of Isaria javanica and comparative genome analysis insights into family S53 peptidase evolution in fungal entomopathogens.</title>
        <authorList>
            <person name="Lin R."/>
            <person name="Zhang X."/>
            <person name="Xin B."/>
            <person name="Zou M."/>
            <person name="Gao Y."/>
            <person name="Qin F."/>
            <person name="Hu Q."/>
            <person name="Xie B."/>
            <person name="Cheng X."/>
        </authorList>
    </citation>
    <scope>NUCLEOTIDE SEQUENCE [LARGE SCALE GENOMIC DNA]</scope>
    <source>
        <strain evidence="2 3">IJ1G</strain>
    </source>
</reference>
<accession>A0A545VFU6</accession>
<protein>
    <submittedName>
        <fullName evidence="2">Uncharacterized protein</fullName>
    </submittedName>
</protein>
<evidence type="ECO:0000313" key="3">
    <source>
        <dbReference type="Proteomes" id="UP000315783"/>
    </source>
</evidence>
<organism evidence="2 3">
    <name type="scientific">Cordyceps javanica</name>
    <dbReference type="NCBI Taxonomy" id="43265"/>
    <lineage>
        <taxon>Eukaryota</taxon>
        <taxon>Fungi</taxon>
        <taxon>Dikarya</taxon>
        <taxon>Ascomycota</taxon>
        <taxon>Pezizomycotina</taxon>
        <taxon>Sordariomycetes</taxon>
        <taxon>Hypocreomycetidae</taxon>
        <taxon>Hypocreales</taxon>
        <taxon>Cordycipitaceae</taxon>
        <taxon>Cordyceps</taxon>
    </lineage>
</organism>
<feature type="region of interest" description="Disordered" evidence="1">
    <location>
        <begin position="71"/>
        <end position="91"/>
    </location>
</feature>
<gene>
    <name evidence="2" type="ORF">IF1G_00536</name>
</gene>
<evidence type="ECO:0000313" key="2">
    <source>
        <dbReference type="EMBL" id="TQW00605.1"/>
    </source>
</evidence>
<name>A0A545VFU6_9HYPO</name>
<keyword evidence="3" id="KW-1185">Reference proteome</keyword>
<feature type="region of interest" description="Disordered" evidence="1">
    <location>
        <begin position="22"/>
        <end position="48"/>
    </location>
</feature>
<sequence>MLSATPFEAVAYPKEIQSRALRAPRWSHRDRPAPVADPPTSIACSGSASGPTEYFKLEHHSQAVDGDFENAKRQKSETGHGSHHESRTADEMKAPSYLDSCVEAACFRSGLVCQEWERTIRCRKSSAPRSPKHLPVRSRSMALIIYREVRKPGCAWLAAICRVMPTVLACAPSVSQVTIDSDAGLLRLLR</sequence>
<comment type="caution">
    <text evidence="2">The sequence shown here is derived from an EMBL/GenBank/DDBJ whole genome shotgun (WGS) entry which is preliminary data.</text>
</comment>
<dbReference type="EMBL" id="SPUK01000001">
    <property type="protein sequence ID" value="TQW00605.1"/>
    <property type="molecule type" value="Genomic_DNA"/>
</dbReference>
<evidence type="ECO:0000256" key="1">
    <source>
        <dbReference type="SAM" id="MobiDB-lite"/>
    </source>
</evidence>
<proteinExistence type="predicted"/>
<dbReference type="AlphaFoldDB" id="A0A545VFU6"/>
<dbReference type="Proteomes" id="UP000315783">
    <property type="component" value="Unassembled WGS sequence"/>
</dbReference>